<dbReference type="Pfam" id="PF01842">
    <property type="entry name" value="ACT"/>
    <property type="match status" value="1"/>
</dbReference>
<dbReference type="InterPro" id="IPR036263">
    <property type="entry name" value="Chorismate_II_sf"/>
</dbReference>
<dbReference type="PROSITE" id="PS51671">
    <property type="entry name" value="ACT"/>
    <property type="match status" value="1"/>
</dbReference>
<dbReference type="Gene3D" id="1.20.59.10">
    <property type="entry name" value="Chorismate mutase"/>
    <property type="match status" value="1"/>
</dbReference>
<dbReference type="PROSITE" id="PS51168">
    <property type="entry name" value="CHORISMATE_MUT_2"/>
    <property type="match status" value="1"/>
</dbReference>
<dbReference type="GO" id="GO:0004664">
    <property type="term" value="F:prephenate dehydratase activity"/>
    <property type="evidence" value="ECO:0007669"/>
    <property type="project" value="UniProtKB-EC"/>
</dbReference>
<comment type="catalytic activity">
    <reaction evidence="18">
        <text>prephenate + H(+) = 3-phenylpyruvate + CO2 + H2O</text>
        <dbReference type="Rhea" id="RHEA:21648"/>
        <dbReference type="ChEBI" id="CHEBI:15377"/>
        <dbReference type="ChEBI" id="CHEBI:15378"/>
        <dbReference type="ChEBI" id="CHEBI:16526"/>
        <dbReference type="ChEBI" id="CHEBI:18005"/>
        <dbReference type="ChEBI" id="CHEBI:29934"/>
        <dbReference type="EC" id="4.2.1.51"/>
    </reaction>
</comment>
<evidence type="ECO:0000256" key="6">
    <source>
        <dbReference type="ARBA" id="ARBA00012404"/>
    </source>
</evidence>
<keyword evidence="13" id="KW-0413">Isomerase</keyword>
<dbReference type="FunFam" id="1.20.59.10:FF:000004">
    <property type="entry name" value="Prephenate dehydratase"/>
    <property type="match status" value="1"/>
</dbReference>
<dbReference type="NCBIfam" id="NF008865">
    <property type="entry name" value="PRK11898.1"/>
    <property type="match status" value="1"/>
</dbReference>
<evidence type="ECO:0000256" key="8">
    <source>
        <dbReference type="ARBA" id="ARBA00014401"/>
    </source>
</evidence>
<dbReference type="InterPro" id="IPR008242">
    <property type="entry name" value="Chor_mutase/pphenate_deHydtase"/>
</dbReference>
<keyword evidence="15" id="KW-0511">Multifunctional enzyme</keyword>
<keyword evidence="9" id="KW-0963">Cytoplasm</keyword>
<protein>
    <recommendedName>
        <fullName evidence="8">Bifunctional chorismate mutase/prephenate dehydratase</fullName>
        <ecNumber evidence="7">4.2.1.51</ecNumber>
        <ecNumber evidence="6">5.4.99.5</ecNumber>
    </recommendedName>
    <alternativeName>
        <fullName evidence="17">Chorismate mutase-prephenate dehydratase</fullName>
    </alternativeName>
    <alternativeName>
        <fullName evidence="16">p-protein</fullName>
    </alternativeName>
</protein>
<evidence type="ECO:0000256" key="14">
    <source>
        <dbReference type="ARBA" id="ARBA00023239"/>
    </source>
</evidence>
<evidence type="ECO:0000256" key="12">
    <source>
        <dbReference type="ARBA" id="ARBA00023222"/>
    </source>
</evidence>
<dbReference type="Pfam" id="PF01817">
    <property type="entry name" value="CM_2"/>
    <property type="match status" value="1"/>
</dbReference>
<dbReference type="EC" id="5.4.99.5" evidence="6"/>
<dbReference type="FunFam" id="3.30.70.260:FF:000012">
    <property type="entry name" value="Prephenate dehydratase"/>
    <property type="match status" value="1"/>
</dbReference>
<dbReference type="PROSITE" id="PS00857">
    <property type="entry name" value="PREPHENATE_DEHYDR_1"/>
    <property type="match status" value="1"/>
</dbReference>
<dbReference type="PROSITE" id="PS51171">
    <property type="entry name" value="PREPHENATE_DEHYDR_3"/>
    <property type="match status" value="1"/>
</dbReference>
<dbReference type="FunFam" id="3.40.190.10:FF:000034">
    <property type="entry name" value="Chorismate mutase/prephenate dehydratase"/>
    <property type="match status" value="1"/>
</dbReference>
<evidence type="ECO:0000256" key="16">
    <source>
        <dbReference type="ARBA" id="ARBA00031175"/>
    </source>
</evidence>
<dbReference type="UniPathway" id="UPA00121">
    <property type="reaction ID" value="UER00345"/>
</dbReference>
<dbReference type="Gene3D" id="3.30.70.260">
    <property type="match status" value="1"/>
</dbReference>
<dbReference type="PANTHER" id="PTHR21022:SF19">
    <property type="entry name" value="PREPHENATE DEHYDRATASE-RELATED"/>
    <property type="match status" value="1"/>
</dbReference>
<evidence type="ECO:0000256" key="5">
    <source>
        <dbReference type="ARBA" id="ARBA00004817"/>
    </source>
</evidence>
<feature type="domain" description="Prephenate dehydratase" evidence="21">
    <location>
        <begin position="98"/>
        <end position="273"/>
    </location>
</feature>
<dbReference type="EMBL" id="FNNZ01000001">
    <property type="protein sequence ID" value="SDW09400.1"/>
    <property type="molecule type" value="Genomic_DNA"/>
</dbReference>
<dbReference type="InterPro" id="IPR018528">
    <property type="entry name" value="Preph_deHydtase_CS"/>
</dbReference>
<dbReference type="SMART" id="SM00830">
    <property type="entry name" value="CM_2"/>
    <property type="match status" value="1"/>
</dbReference>
<dbReference type="SUPFAM" id="SSF53850">
    <property type="entry name" value="Periplasmic binding protein-like II"/>
    <property type="match status" value="1"/>
</dbReference>
<accession>A0A1H2QR94</accession>
<feature type="domain" description="Chorismate mutase" evidence="20">
    <location>
        <begin position="5"/>
        <end position="98"/>
    </location>
</feature>
<dbReference type="GO" id="GO:0009094">
    <property type="term" value="P:L-phenylalanine biosynthetic process"/>
    <property type="evidence" value="ECO:0007669"/>
    <property type="project" value="UniProtKB-UniPathway"/>
</dbReference>
<dbReference type="CDD" id="cd13630">
    <property type="entry name" value="PBP2_PDT_1"/>
    <property type="match status" value="1"/>
</dbReference>
<evidence type="ECO:0000256" key="11">
    <source>
        <dbReference type="ARBA" id="ARBA00023141"/>
    </source>
</evidence>
<evidence type="ECO:0000256" key="18">
    <source>
        <dbReference type="ARBA" id="ARBA00047848"/>
    </source>
</evidence>
<dbReference type="InterPro" id="IPR010957">
    <property type="entry name" value="G/b/e-P-prot_chorismate_mutase"/>
</dbReference>
<dbReference type="GO" id="GO:0005737">
    <property type="term" value="C:cytoplasm"/>
    <property type="evidence" value="ECO:0007669"/>
    <property type="project" value="UniProtKB-SubCell"/>
</dbReference>
<dbReference type="PANTHER" id="PTHR21022">
    <property type="entry name" value="PREPHENATE DEHYDRATASE P PROTEIN"/>
    <property type="match status" value="1"/>
</dbReference>
<gene>
    <name evidence="23" type="ORF">SAMN05421783_101382</name>
</gene>
<organism evidence="23 24">
    <name type="scientific">Thiocapsa roseopersicina</name>
    <dbReference type="NCBI Taxonomy" id="1058"/>
    <lineage>
        <taxon>Bacteria</taxon>
        <taxon>Pseudomonadati</taxon>
        <taxon>Pseudomonadota</taxon>
        <taxon>Gammaproteobacteria</taxon>
        <taxon>Chromatiales</taxon>
        <taxon>Chromatiaceae</taxon>
        <taxon>Thiocapsa</taxon>
    </lineage>
</organism>
<dbReference type="InterPro" id="IPR001086">
    <property type="entry name" value="Preph_deHydtase"/>
</dbReference>
<dbReference type="PIRSF" id="PIRSF001500">
    <property type="entry name" value="Chor_mut_pdt_Ppr"/>
    <property type="match status" value="1"/>
</dbReference>
<evidence type="ECO:0000256" key="3">
    <source>
        <dbReference type="ARBA" id="ARBA00004496"/>
    </source>
</evidence>
<name>A0A1H2QR94_THIRO</name>
<dbReference type="EC" id="4.2.1.51" evidence="7"/>
<feature type="domain" description="ACT" evidence="22">
    <location>
        <begin position="287"/>
        <end position="364"/>
    </location>
</feature>
<evidence type="ECO:0000256" key="7">
    <source>
        <dbReference type="ARBA" id="ARBA00013147"/>
    </source>
</evidence>
<evidence type="ECO:0000313" key="23">
    <source>
        <dbReference type="EMBL" id="SDW09400.1"/>
    </source>
</evidence>
<comment type="function">
    <text evidence="2">Catalyzes the Claisen rearrangement of chorismate to prephenate and the decarboxylation/dehydration of prephenate to phenylpyruvate.</text>
</comment>
<reference evidence="24" key="1">
    <citation type="submission" date="2016-10" db="EMBL/GenBank/DDBJ databases">
        <authorList>
            <person name="Varghese N."/>
            <person name="Submissions S."/>
        </authorList>
    </citation>
    <scope>NUCLEOTIDE SEQUENCE [LARGE SCALE GENOMIC DNA]</scope>
    <source>
        <strain evidence="24">DSM 217</strain>
    </source>
</reference>
<evidence type="ECO:0000259" key="22">
    <source>
        <dbReference type="PROSITE" id="PS51671"/>
    </source>
</evidence>
<keyword evidence="14" id="KW-0456">Lyase</keyword>
<dbReference type="SUPFAM" id="SSF48600">
    <property type="entry name" value="Chorismate mutase II"/>
    <property type="match status" value="1"/>
</dbReference>
<evidence type="ECO:0000256" key="10">
    <source>
        <dbReference type="ARBA" id="ARBA00022605"/>
    </source>
</evidence>
<keyword evidence="24" id="KW-1185">Reference proteome</keyword>
<evidence type="ECO:0000259" key="21">
    <source>
        <dbReference type="PROSITE" id="PS51171"/>
    </source>
</evidence>
<dbReference type="UniPathway" id="UPA00120">
    <property type="reaction ID" value="UER00203"/>
</dbReference>
<dbReference type="AlphaFoldDB" id="A0A1H2QR94"/>
<dbReference type="PROSITE" id="PS00858">
    <property type="entry name" value="PREPHENATE_DEHYDR_2"/>
    <property type="match status" value="1"/>
</dbReference>
<evidence type="ECO:0000256" key="9">
    <source>
        <dbReference type="ARBA" id="ARBA00022490"/>
    </source>
</evidence>
<dbReference type="GO" id="GO:0046417">
    <property type="term" value="P:chorismate metabolic process"/>
    <property type="evidence" value="ECO:0007669"/>
    <property type="project" value="InterPro"/>
</dbReference>
<keyword evidence="11" id="KW-0057">Aromatic amino acid biosynthesis</keyword>
<comment type="subcellular location">
    <subcellularLocation>
        <location evidence="3">Cytoplasm</location>
    </subcellularLocation>
</comment>
<comment type="pathway">
    <text evidence="4">Amino-acid biosynthesis; L-phenylalanine biosynthesis; phenylpyruvate from prephenate: step 1/1.</text>
</comment>
<proteinExistence type="predicted"/>
<dbReference type="Gene3D" id="3.40.190.10">
    <property type="entry name" value="Periplasmic binding protein-like II"/>
    <property type="match status" value="2"/>
</dbReference>
<dbReference type="CDD" id="cd04905">
    <property type="entry name" value="ACT_CM-PDT"/>
    <property type="match status" value="1"/>
</dbReference>
<dbReference type="STRING" id="1058.SAMN05421783_101382"/>
<dbReference type="OrthoDB" id="9802281at2"/>
<evidence type="ECO:0000256" key="13">
    <source>
        <dbReference type="ARBA" id="ARBA00023235"/>
    </source>
</evidence>
<evidence type="ECO:0000256" key="17">
    <source>
        <dbReference type="ARBA" id="ARBA00031520"/>
    </source>
</evidence>
<dbReference type="InterPro" id="IPR002912">
    <property type="entry name" value="ACT_dom"/>
</dbReference>
<dbReference type="InterPro" id="IPR045865">
    <property type="entry name" value="ACT-like_dom_sf"/>
</dbReference>
<evidence type="ECO:0000256" key="1">
    <source>
        <dbReference type="ARBA" id="ARBA00000824"/>
    </source>
</evidence>
<keyword evidence="10" id="KW-0028">Amino-acid biosynthesis</keyword>
<sequence length="368" mass="40013">MGQDSAKGDALEDVRNRIDAIDSELLGLISERARCAQQVAHIKTAADGSQVQFYRPEREVAVLRRIKAANPGPLDGEEVARLFREIMSACLALERPLNVAYLGPAGTFTQAAAIKHFGHSVKTLALATIGEIFREVEAGSCDFGVVPVENSTEGVVSHTLDMFMTSPLMITGEVSLRIHHHLMSVTDDLCAIRTVYSHQQSLAQCRGWLDRHLPNAERVAVGSNAEAARTAATEEDAAAVAGLQAAEIYGLKVLAERIEDEPGNTTRFLVIGQQDARPSGQSQDKTSLLLSCRNQAGGLHNLLTPLAAHGISMTRIESRPSRRGIWDYVFFIDIMGHRDDPKVALALENLRQSSLLFKVLGSYPLAVL</sequence>
<dbReference type="Proteomes" id="UP000198816">
    <property type="component" value="Unassembled WGS sequence"/>
</dbReference>
<evidence type="ECO:0000256" key="2">
    <source>
        <dbReference type="ARBA" id="ARBA00002364"/>
    </source>
</evidence>
<dbReference type="SUPFAM" id="SSF55021">
    <property type="entry name" value="ACT-like"/>
    <property type="match status" value="1"/>
</dbReference>
<dbReference type="NCBIfam" id="TIGR01807">
    <property type="entry name" value="CM_P2"/>
    <property type="match status" value="1"/>
</dbReference>
<dbReference type="RefSeq" id="WP_093027535.1">
    <property type="nucleotide sequence ID" value="NZ_FNNZ01000001.1"/>
</dbReference>
<evidence type="ECO:0000313" key="24">
    <source>
        <dbReference type="Proteomes" id="UP000198816"/>
    </source>
</evidence>
<dbReference type="InterPro" id="IPR036979">
    <property type="entry name" value="CM_dom_sf"/>
</dbReference>
<evidence type="ECO:0000259" key="20">
    <source>
        <dbReference type="PROSITE" id="PS51168"/>
    </source>
</evidence>
<evidence type="ECO:0000256" key="15">
    <source>
        <dbReference type="ARBA" id="ARBA00023268"/>
    </source>
</evidence>
<dbReference type="InterPro" id="IPR002701">
    <property type="entry name" value="CM_II_prokaryot"/>
</dbReference>
<dbReference type="Pfam" id="PF00800">
    <property type="entry name" value="PDT"/>
    <property type="match status" value="1"/>
</dbReference>
<evidence type="ECO:0000256" key="4">
    <source>
        <dbReference type="ARBA" id="ARBA00004741"/>
    </source>
</evidence>
<feature type="site" description="Essential for prephenate dehydratase activity" evidence="19">
    <location>
        <position position="266"/>
    </location>
</feature>
<dbReference type="FunFam" id="3.40.190.10:FF:000029">
    <property type="entry name" value="Chorismate mutase/Prephenate dehydratase"/>
    <property type="match status" value="1"/>
</dbReference>
<keyword evidence="12" id="KW-0584">Phenylalanine biosynthesis</keyword>
<evidence type="ECO:0000256" key="19">
    <source>
        <dbReference type="PIRSR" id="PIRSR001500-2"/>
    </source>
</evidence>
<comment type="catalytic activity">
    <reaction evidence="1">
        <text>chorismate = prephenate</text>
        <dbReference type="Rhea" id="RHEA:13897"/>
        <dbReference type="ChEBI" id="CHEBI:29748"/>
        <dbReference type="ChEBI" id="CHEBI:29934"/>
        <dbReference type="EC" id="5.4.99.5"/>
    </reaction>
</comment>
<comment type="pathway">
    <text evidence="5">Metabolic intermediate biosynthesis; prephenate biosynthesis; prephenate from chorismate: step 1/1.</text>
</comment>
<dbReference type="GO" id="GO:0004106">
    <property type="term" value="F:chorismate mutase activity"/>
    <property type="evidence" value="ECO:0007669"/>
    <property type="project" value="UniProtKB-EC"/>
</dbReference>